<dbReference type="GO" id="GO:1990904">
    <property type="term" value="C:ribonucleoprotein complex"/>
    <property type="evidence" value="ECO:0007669"/>
    <property type="project" value="TreeGrafter"/>
</dbReference>
<reference evidence="7" key="1">
    <citation type="submission" date="2021-07" db="EMBL/GenBank/DDBJ databases">
        <authorList>
            <person name="Catto M.A."/>
            <person name="Jacobson A."/>
            <person name="Kennedy G."/>
            <person name="Labadie P."/>
            <person name="Hunt B.G."/>
            <person name="Srinivasan R."/>
        </authorList>
    </citation>
    <scope>NUCLEOTIDE SEQUENCE</scope>
    <source>
        <strain evidence="7">PL_HMW_Pooled</strain>
        <tissue evidence="7">Head</tissue>
    </source>
</reference>
<feature type="region of interest" description="Disordered" evidence="4">
    <location>
        <begin position="508"/>
        <end position="608"/>
    </location>
</feature>
<dbReference type="PROSITE" id="PS50177">
    <property type="entry name" value="NTF2_DOMAIN"/>
    <property type="match status" value="1"/>
</dbReference>
<dbReference type="Gene3D" id="3.10.450.50">
    <property type="match status" value="1"/>
</dbReference>
<dbReference type="PANTHER" id="PTHR10693">
    <property type="entry name" value="RAS GTPASE-ACTIVATING PROTEIN-BINDING PROTEIN"/>
    <property type="match status" value="1"/>
</dbReference>
<dbReference type="PROSITE" id="PS50102">
    <property type="entry name" value="RRM"/>
    <property type="match status" value="1"/>
</dbReference>
<proteinExistence type="predicted"/>
<dbReference type="Pfam" id="PF02136">
    <property type="entry name" value="NTF2"/>
    <property type="match status" value="1"/>
</dbReference>
<feature type="compositionally biased region" description="Acidic residues" evidence="4">
    <location>
        <begin position="257"/>
        <end position="278"/>
    </location>
</feature>
<dbReference type="Proteomes" id="UP001219518">
    <property type="component" value="Unassembled WGS sequence"/>
</dbReference>
<dbReference type="GO" id="GO:0010494">
    <property type="term" value="C:cytoplasmic stress granule"/>
    <property type="evidence" value="ECO:0007669"/>
    <property type="project" value="UniProtKB-SubCell"/>
</dbReference>
<dbReference type="InterPro" id="IPR039539">
    <property type="entry name" value="Ras_GTPase_bind_prot"/>
</dbReference>
<dbReference type="InterPro" id="IPR012677">
    <property type="entry name" value="Nucleotide-bd_a/b_plait_sf"/>
</dbReference>
<evidence type="ECO:0000259" key="5">
    <source>
        <dbReference type="PROSITE" id="PS50102"/>
    </source>
</evidence>
<comment type="subcellular location">
    <subcellularLocation>
        <location evidence="1">Cytoplasm</location>
        <location evidence="1">Stress granule</location>
    </subcellularLocation>
</comment>
<name>A0AAE1H8P4_9NEOP</name>
<feature type="compositionally biased region" description="Low complexity" evidence="4">
    <location>
        <begin position="225"/>
        <end position="239"/>
    </location>
</feature>
<organism evidence="7 8">
    <name type="scientific">Frankliniella fusca</name>
    <dbReference type="NCBI Taxonomy" id="407009"/>
    <lineage>
        <taxon>Eukaryota</taxon>
        <taxon>Metazoa</taxon>
        <taxon>Ecdysozoa</taxon>
        <taxon>Arthropoda</taxon>
        <taxon>Hexapoda</taxon>
        <taxon>Insecta</taxon>
        <taxon>Pterygota</taxon>
        <taxon>Neoptera</taxon>
        <taxon>Paraneoptera</taxon>
        <taxon>Thysanoptera</taxon>
        <taxon>Terebrantia</taxon>
        <taxon>Thripoidea</taxon>
        <taxon>Thripidae</taxon>
        <taxon>Frankliniella</taxon>
    </lineage>
</organism>
<sequence length="608" mass="65175">MVMEAPPTPQCVGREFVRQYYTLLNKAPAHLHRFYNNNSSFVHGGLDPPNRESKPMVGQRQIHQMIQRLNFRDCHAKISQVDSQATLGDGVVVQVTGELSNGGQPMRRFTQTFVLAAQSPKKYYVHNDIFRYQDMLVSDEDLDHDSGRSEAEEDAESGDLSVSQPPQQPPSQPYYQQVPQQLIGGQPQLLQPTVNGMVHMDELASLQPVAPQTIAQPPPQPAAQPSPVAATPAPVLSAPPAQPPQAPIEETANVPEETPEEPEEHVEPQQEEQEEEPEGLSAGQDEKVEAPLNESFEEQTSETVPKTYATLLKGPGTGASFSAVSSKTSPTSPPPAARSEQGPVPTGPPVSQRPGNTRPIRGATNVRGMGRLSLDRQGGRPPFSDDGWYFGVMCLFVGDKSATKILTILSSADGERRRSGPSNSISTYPDSNQLFLGNLPHHATEEELKKLFAQFGPVADLRIHSKNNNLKGNGQPGNKVPNYGFITFEDPSAVKLVLEKRPIMFDQHQKLNVEEKKPRSRNDTGPRSGPGGPGGDGGMVGRPNNPMGNSQRVGQLGGPGSAPRGGGALRGRGGGSMGRGEGGPGGQGGGRGGNMNGSNRGGYAARRQ</sequence>
<accession>A0AAE1H8P4</accession>
<feature type="region of interest" description="Disordered" evidence="4">
    <location>
        <begin position="141"/>
        <end position="175"/>
    </location>
</feature>
<dbReference type="InterPro" id="IPR035979">
    <property type="entry name" value="RBD_domain_sf"/>
</dbReference>
<evidence type="ECO:0000313" key="7">
    <source>
        <dbReference type="EMBL" id="KAK3915915.1"/>
    </source>
</evidence>
<feature type="compositionally biased region" description="Low complexity" evidence="4">
    <location>
        <begin position="319"/>
        <end position="330"/>
    </location>
</feature>
<dbReference type="SUPFAM" id="SSF54928">
    <property type="entry name" value="RNA-binding domain, RBD"/>
    <property type="match status" value="1"/>
</dbReference>
<dbReference type="CDD" id="cd00780">
    <property type="entry name" value="NTF2"/>
    <property type="match status" value="1"/>
</dbReference>
<keyword evidence="2 3" id="KW-0694">RNA-binding</keyword>
<dbReference type="InterPro" id="IPR018222">
    <property type="entry name" value="Nuclear_transport_factor_2_euk"/>
</dbReference>
<evidence type="ECO:0000313" key="8">
    <source>
        <dbReference type="Proteomes" id="UP001219518"/>
    </source>
</evidence>
<feature type="region of interest" description="Disordered" evidence="4">
    <location>
        <begin position="212"/>
        <end position="378"/>
    </location>
</feature>
<dbReference type="AlphaFoldDB" id="A0AAE1H8P4"/>
<feature type="compositionally biased region" description="Basic and acidic residues" evidence="4">
    <location>
        <begin position="508"/>
        <end position="524"/>
    </location>
</feature>
<feature type="domain" description="NTF2" evidence="6">
    <location>
        <begin position="12"/>
        <end position="132"/>
    </location>
</feature>
<dbReference type="InterPro" id="IPR032710">
    <property type="entry name" value="NTF2-like_dom_sf"/>
</dbReference>
<dbReference type="SUPFAM" id="SSF54427">
    <property type="entry name" value="NTF2-like"/>
    <property type="match status" value="1"/>
</dbReference>
<feature type="compositionally biased region" description="Gly residues" evidence="4">
    <location>
        <begin position="555"/>
        <end position="595"/>
    </location>
</feature>
<evidence type="ECO:0000256" key="3">
    <source>
        <dbReference type="PROSITE-ProRule" id="PRU00176"/>
    </source>
</evidence>
<dbReference type="EMBL" id="JAHWGI010000472">
    <property type="protein sequence ID" value="KAK3915915.1"/>
    <property type="molecule type" value="Genomic_DNA"/>
</dbReference>
<dbReference type="Gene3D" id="3.30.70.330">
    <property type="match status" value="1"/>
</dbReference>
<comment type="caution">
    <text evidence="7">The sequence shown here is derived from an EMBL/GenBank/DDBJ whole genome shotgun (WGS) entry which is preliminary data.</text>
</comment>
<dbReference type="GO" id="GO:0005829">
    <property type="term" value="C:cytosol"/>
    <property type="evidence" value="ECO:0007669"/>
    <property type="project" value="TreeGrafter"/>
</dbReference>
<gene>
    <name evidence="7" type="ORF">KUF71_025212</name>
</gene>
<feature type="compositionally biased region" description="Gly residues" evidence="4">
    <location>
        <begin position="528"/>
        <end position="540"/>
    </location>
</feature>
<keyword evidence="8" id="KW-1185">Reference proteome</keyword>
<dbReference type="PANTHER" id="PTHR10693:SF20">
    <property type="entry name" value="AT27578P"/>
    <property type="match status" value="1"/>
</dbReference>
<dbReference type="SMART" id="SM00360">
    <property type="entry name" value="RRM"/>
    <property type="match status" value="1"/>
</dbReference>
<reference evidence="7" key="2">
    <citation type="journal article" date="2023" name="BMC Genomics">
        <title>Pest status, molecular evolution, and epigenetic factors derived from the genome assembly of Frankliniella fusca, a thysanopteran phytovirus vector.</title>
        <authorList>
            <person name="Catto M.A."/>
            <person name="Labadie P.E."/>
            <person name="Jacobson A.L."/>
            <person name="Kennedy G.G."/>
            <person name="Srinivasan R."/>
            <person name="Hunt B.G."/>
        </authorList>
    </citation>
    <scope>NUCLEOTIDE SEQUENCE</scope>
    <source>
        <strain evidence="7">PL_HMW_Pooled</strain>
    </source>
</reference>
<evidence type="ECO:0000259" key="6">
    <source>
        <dbReference type="PROSITE" id="PS50177"/>
    </source>
</evidence>
<evidence type="ECO:0000256" key="4">
    <source>
        <dbReference type="SAM" id="MobiDB-lite"/>
    </source>
</evidence>
<feature type="compositionally biased region" description="Low complexity" evidence="4">
    <location>
        <begin position="247"/>
        <end position="256"/>
    </location>
</feature>
<dbReference type="InterPro" id="IPR000504">
    <property type="entry name" value="RRM_dom"/>
</dbReference>
<dbReference type="GO" id="GO:0003729">
    <property type="term" value="F:mRNA binding"/>
    <property type="evidence" value="ECO:0007669"/>
    <property type="project" value="TreeGrafter"/>
</dbReference>
<dbReference type="Pfam" id="PF00076">
    <property type="entry name" value="RRM_1"/>
    <property type="match status" value="1"/>
</dbReference>
<dbReference type="FunFam" id="3.10.450.50:FF:000010">
    <property type="entry name" value="Ras GTPase-activating protein-binding protein"/>
    <property type="match status" value="1"/>
</dbReference>
<evidence type="ECO:0000256" key="1">
    <source>
        <dbReference type="ARBA" id="ARBA00004210"/>
    </source>
</evidence>
<protein>
    <submittedName>
        <fullName evidence="7">Ras GTPase-activating protein-binding protein 2</fullName>
    </submittedName>
</protein>
<evidence type="ECO:0000256" key="2">
    <source>
        <dbReference type="ARBA" id="ARBA00022884"/>
    </source>
</evidence>
<feature type="domain" description="RRM" evidence="5">
    <location>
        <begin position="432"/>
        <end position="518"/>
    </location>
</feature>
<dbReference type="InterPro" id="IPR002075">
    <property type="entry name" value="NTF2_dom"/>
</dbReference>